<evidence type="ECO:0000313" key="2">
    <source>
        <dbReference type="Proteomes" id="UP000194469"/>
    </source>
</evidence>
<dbReference type="Proteomes" id="UP000194469">
    <property type="component" value="Unassembled WGS sequence"/>
</dbReference>
<name>A0A1Y6FSZ3_9SPHN</name>
<organism evidence="1 2">
    <name type="scientific">Sphingopyxis terrae subsp. ummariensis</name>
    <dbReference type="NCBI Taxonomy" id="429001"/>
    <lineage>
        <taxon>Bacteria</taxon>
        <taxon>Pseudomonadati</taxon>
        <taxon>Pseudomonadota</taxon>
        <taxon>Alphaproteobacteria</taxon>
        <taxon>Sphingomonadales</taxon>
        <taxon>Sphingomonadaceae</taxon>
        <taxon>Sphingopyxis</taxon>
    </lineage>
</organism>
<evidence type="ECO:0000313" key="1">
    <source>
        <dbReference type="EMBL" id="SMQ76310.1"/>
    </source>
</evidence>
<gene>
    <name evidence="1" type="ORF">SAMN06295984_1751</name>
</gene>
<protein>
    <submittedName>
        <fullName evidence="1">Uncharacterized protein</fullName>
    </submittedName>
</protein>
<dbReference type="AlphaFoldDB" id="A0A1Y6FSZ3"/>
<keyword evidence="2" id="KW-1185">Reference proteome</keyword>
<reference evidence="2" key="1">
    <citation type="submission" date="2017-04" db="EMBL/GenBank/DDBJ databases">
        <authorList>
            <person name="Varghese N."/>
            <person name="Submissions S."/>
        </authorList>
    </citation>
    <scope>NUCLEOTIDE SEQUENCE [LARGE SCALE GENOMIC DNA]</scope>
    <source>
        <strain evidence="2">UI2</strain>
    </source>
</reference>
<proteinExistence type="predicted"/>
<dbReference type="EMBL" id="FXWL01000002">
    <property type="protein sequence ID" value="SMQ76310.1"/>
    <property type="molecule type" value="Genomic_DNA"/>
</dbReference>
<sequence>MAGPKPAAIVLSRAITQDIERLGGEIVHYFTATHDLDVGGRIYIANDDLTIVAVLPGKKQAHPSGVAKRLIELGLDKAAHSILRLDRGEMILSRDGVLGSNSCVKVELGAPARLSQIQLERQIWEFHRKFTQTPSGFLLCWKGSPKDRLTIEQLERQVSGLLAFYLGREVGFDLVSMENYTPHGRVDVKVSGPAMLAGIGPCALELKVLRSREGATKAKSTSVSVAAMIKHASDGVQQAVEYRKDIGATLAYLCCFDARSNDEDQPAVQKLADANNILLRRYFMYESPAAHRAAAAAAAKAGTLLAGEVA</sequence>
<accession>A0A1Y6FSZ3</accession>